<evidence type="ECO:0000256" key="1">
    <source>
        <dbReference type="ARBA" id="ARBA00000085"/>
    </source>
</evidence>
<comment type="caution">
    <text evidence="8">The sequence shown here is derived from an EMBL/GenBank/DDBJ whole genome shotgun (WGS) entry which is preliminary data.</text>
</comment>
<evidence type="ECO:0000313" key="8">
    <source>
        <dbReference type="EMBL" id="MCK8785448.1"/>
    </source>
</evidence>
<keyword evidence="4" id="KW-0808">Transferase</keyword>
<dbReference type="CDD" id="cd00082">
    <property type="entry name" value="HisKA"/>
    <property type="match status" value="1"/>
</dbReference>
<gene>
    <name evidence="8" type="ORF">M0638_13745</name>
</gene>
<dbReference type="InterPro" id="IPR005467">
    <property type="entry name" value="His_kinase_dom"/>
</dbReference>
<evidence type="ECO:0000256" key="2">
    <source>
        <dbReference type="ARBA" id="ARBA00012438"/>
    </source>
</evidence>
<accession>A0A9X1Y8G7</accession>
<organism evidence="8 9">
    <name type="scientific">Roseomonas acroporae</name>
    <dbReference type="NCBI Taxonomy" id="2937791"/>
    <lineage>
        <taxon>Bacteria</taxon>
        <taxon>Pseudomonadati</taxon>
        <taxon>Pseudomonadota</taxon>
        <taxon>Alphaproteobacteria</taxon>
        <taxon>Acetobacterales</taxon>
        <taxon>Roseomonadaceae</taxon>
        <taxon>Roseomonas</taxon>
    </lineage>
</organism>
<dbReference type="Gene3D" id="3.30.565.10">
    <property type="entry name" value="Histidine kinase-like ATPase, C-terminal domain"/>
    <property type="match status" value="1"/>
</dbReference>
<evidence type="ECO:0000256" key="3">
    <source>
        <dbReference type="ARBA" id="ARBA00022553"/>
    </source>
</evidence>
<dbReference type="InterPro" id="IPR004358">
    <property type="entry name" value="Sig_transdc_His_kin-like_C"/>
</dbReference>
<dbReference type="SMART" id="SM00387">
    <property type="entry name" value="HATPase_c"/>
    <property type="match status" value="1"/>
</dbReference>
<keyword evidence="3" id="KW-0597">Phosphoprotein</keyword>
<dbReference type="PRINTS" id="PR00344">
    <property type="entry name" value="BCTRLSENSOR"/>
</dbReference>
<dbReference type="PANTHER" id="PTHR43711:SF1">
    <property type="entry name" value="HISTIDINE KINASE 1"/>
    <property type="match status" value="1"/>
</dbReference>
<reference evidence="8" key="1">
    <citation type="submission" date="2022-04" db="EMBL/GenBank/DDBJ databases">
        <title>Roseomonas acroporae sp. nov., isolated from coral Acropora digitifera.</title>
        <authorList>
            <person name="Sun H."/>
        </authorList>
    </citation>
    <scope>NUCLEOTIDE SEQUENCE</scope>
    <source>
        <strain evidence="8">NAR14</strain>
    </source>
</reference>
<dbReference type="FunFam" id="3.30.565.10:FF:000010">
    <property type="entry name" value="Sensor histidine kinase RcsC"/>
    <property type="match status" value="1"/>
</dbReference>
<dbReference type="Pfam" id="PF02518">
    <property type="entry name" value="HATPase_c"/>
    <property type="match status" value="1"/>
</dbReference>
<dbReference type="SUPFAM" id="SSF55874">
    <property type="entry name" value="ATPase domain of HSP90 chaperone/DNA topoisomerase II/histidine kinase"/>
    <property type="match status" value="1"/>
</dbReference>
<dbReference type="InterPro" id="IPR036890">
    <property type="entry name" value="HATPase_C_sf"/>
</dbReference>
<dbReference type="Pfam" id="PF00512">
    <property type="entry name" value="HisKA"/>
    <property type="match status" value="1"/>
</dbReference>
<dbReference type="InterPro" id="IPR003661">
    <property type="entry name" value="HisK_dim/P_dom"/>
</dbReference>
<dbReference type="PROSITE" id="PS50109">
    <property type="entry name" value="HIS_KIN"/>
    <property type="match status" value="1"/>
</dbReference>
<comment type="catalytic activity">
    <reaction evidence="1">
        <text>ATP + protein L-histidine = ADP + protein N-phospho-L-histidine.</text>
        <dbReference type="EC" id="2.7.13.3"/>
    </reaction>
</comment>
<evidence type="ECO:0000256" key="4">
    <source>
        <dbReference type="ARBA" id="ARBA00022679"/>
    </source>
</evidence>
<sequence>MLALSLLVCLGLWRMLGRSRQRGRVLAERARRAHREARQREEWVAMVSHDLRTLLQGLLGCTELLARSTLTPQQRHWVEEQARTGRALNTLLGDLLDHARLQEGRLVLAPVDLDLPALLRDAVGPVRPLAEKKGLWLQTVEAPDLPRWVRGDPVRLRQVLDNLLANAVSFTEEGMVTLRASHRLQSGGLELILEVEDTGPGIEPEQLGRVFDRFVQGRGRTARQHGGTGLGLSICQMLVGLMGGTIAVESAPGRGSLFRVCLPLDLPAGARPLAVVPRTDEAHPSQAPVLARALSS</sequence>
<dbReference type="AlphaFoldDB" id="A0A9X1Y8G7"/>
<dbReference type="CDD" id="cd16922">
    <property type="entry name" value="HATPase_EvgS-ArcB-TorS-like"/>
    <property type="match status" value="1"/>
</dbReference>
<protein>
    <recommendedName>
        <fullName evidence="2">histidine kinase</fullName>
        <ecNumber evidence="2">2.7.13.3</ecNumber>
    </recommendedName>
</protein>
<dbReference type="SMART" id="SM00388">
    <property type="entry name" value="HisKA"/>
    <property type="match status" value="1"/>
</dbReference>
<feature type="domain" description="Histidine kinase" evidence="7">
    <location>
        <begin position="46"/>
        <end position="266"/>
    </location>
</feature>
<dbReference type="PANTHER" id="PTHR43711">
    <property type="entry name" value="TWO-COMPONENT HISTIDINE KINASE"/>
    <property type="match status" value="1"/>
</dbReference>
<evidence type="ECO:0000256" key="6">
    <source>
        <dbReference type="ARBA" id="ARBA00023012"/>
    </source>
</evidence>
<dbReference type="EC" id="2.7.13.3" evidence="2"/>
<dbReference type="InterPro" id="IPR036097">
    <property type="entry name" value="HisK_dim/P_sf"/>
</dbReference>
<evidence type="ECO:0000313" key="9">
    <source>
        <dbReference type="Proteomes" id="UP001139516"/>
    </source>
</evidence>
<keyword evidence="6" id="KW-0902">Two-component regulatory system</keyword>
<dbReference type="InterPro" id="IPR003594">
    <property type="entry name" value="HATPase_dom"/>
</dbReference>
<name>A0A9X1Y8G7_9PROT</name>
<dbReference type="InterPro" id="IPR050736">
    <property type="entry name" value="Sensor_HK_Regulatory"/>
</dbReference>
<dbReference type="GO" id="GO:0000155">
    <property type="term" value="F:phosphorelay sensor kinase activity"/>
    <property type="evidence" value="ECO:0007669"/>
    <property type="project" value="InterPro"/>
</dbReference>
<dbReference type="SUPFAM" id="SSF47384">
    <property type="entry name" value="Homodimeric domain of signal transducing histidine kinase"/>
    <property type="match status" value="1"/>
</dbReference>
<keyword evidence="9" id="KW-1185">Reference proteome</keyword>
<proteinExistence type="predicted"/>
<dbReference type="RefSeq" id="WP_248667567.1">
    <property type="nucleotide sequence ID" value="NZ_JALPRX010000057.1"/>
</dbReference>
<keyword evidence="5 8" id="KW-0418">Kinase</keyword>
<dbReference type="Gene3D" id="1.10.287.130">
    <property type="match status" value="1"/>
</dbReference>
<dbReference type="Proteomes" id="UP001139516">
    <property type="component" value="Unassembled WGS sequence"/>
</dbReference>
<dbReference type="EMBL" id="JALPRX010000057">
    <property type="protein sequence ID" value="MCK8785448.1"/>
    <property type="molecule type" value="Genomic_DNA"/>
</dbReference>
<evidence type="ECO:0000259" key="7">
    <source>
        <dbReference type="PROSITE" id="PS50109"/>
    </source>
</evidence>
<evidence type="ECO:0000256" key="5">
    <source>
        <dbReference type="ARBA" id="ARBA00022777"/>
    </source>
</evidence>